<evidence type="ECO:0008006" key="4">
    <source>
        <dbReference type="Google" id="ProtNLM"/>
    </source>
</evidence>
<dbReference type="AlphaFoldDB" id="A0A0R1NK24"/>
<accession>A0A0R1NK24</accession>
<evidence type="ECO:0000256" key="1">
    <source>
        <dbReference type="SAM" id="SignalP"/>
    </source>
</evidence>
<proteinExistence type="predicted"/>
<feature type="chain" id="PRO_5039286994" description="Lipoprotein" evidence="1">
    <location>
        <begin position="17"/>
        <end position="250"/>
    </location>
</feature>
<keyword evidence="1" id="KW-0732">Signal</keyword>
<evidence type="ECO:0000313" key="2">
    <source>
        <dbReference type="EMBL" id="KRL20823.1"/>
    </source>
</evidence>
<comment type="caution">
    <text evidence="2">The sequence shown here is derived from an EMBL/GenBank/DDBJ whole genome shotgun (WGS) entry which is preliminary data.</text>
</comment>
<reference evidence="2 3" key="1">
    <citation type="journal article" date="2015" name="Genome Announc.">
        <title>Expanding the biotechnology potential of lactobacilli through comparative genomics of 213 strains and associated genera.</title>
        <authorList>
            <person name="Sun Z."/>
            <person name="Harris H.M."/>
            <person name="McCann A."/>
            <person name="Guo C."/>
            <person name="Argimon S."/>
            <person name="Zhang W."/>
            <person name="Yang X."/>
            <person name="Jeffery I.B."/>
            <person name="Cooney J.C."/>
            <person name="Kagawa T.F."/>
            <person name="Liu W."/>
            <person name="Song Y."/>
            <person name="Salvetti E."/>
            <person name="Wrobel A."/>
            <person name="Rasinkangas P."/>
            <person name="Parkhill J."/>
            <person name="Rea M.C."/>
            <person name="O'Sullivan O."/>
            <person name="Ritari J."/>
            <person name="Douillard F.P."/>
            <person name="Paul Ross R."/>
            <person name="Yang R."/>
            <person name="Briner A.E."/>
            <person name="Felis G.E."/>
            <person name="de Vos W.M."/>
            <person name="Barrangou R."/>
            <person name="Klaenhammer T.R."/>
            <person name="Caufield P.W."/>
            <person name="Cui Y."/>
            <person name="Zhang H."/>
            <person name="O'Toole P.W."/>
        </authorList>
    </citation>
    <scope>NUCLEOTIDE SEQUENCE [LARGE SCALE GENOMIC DNA]</scope>
    <source>
        <strain evidence="2 3">DSM 19906</strain>
    </source>
</reference>
<dbReference type="Proteomes" id="UP000051439">
    <property type="component" value="Unassembled WGS sequence"/>
</dbReference>
<organism evidence="2 3">
    <name type="scientific">Lentilactobacillus kisonensis DSM 19906 = JCM 15041</name>
    <dbReference type="NCBI Taxonomy" id="1423766"/>
    <lineage>
        <taxon>Bacteria</taxon>
        <taxon>Bacillati</taxon>
        <taxon>Bacillota</taxon>
        <taxon>Bacilli</taxon>
        <taxon>Lactobacillales</taxon>
        <taxon>Lactobacillaceae</taxon>
        <taxon>Lentilactobacillus</taxon>
    </lineage>
</organism>
<dbReference type="InterPro" id="IPR046720">
    <property type="entry name" value="DUF6612"/>
</dbReference>
<dbReference type="Pfam" id="PF20316">
    <property type="entry name" value="DUF6612"/>
    <property type="match status" value="1"/>
</dbReference>
<feature type="signal peptide" evidence="1">
    <location>
        <begin position="1"/>
        <end position="16"/>
    </location>
</feature>
<protein>
    <recommendedName>
        <fullName evidence="4">Lipoprotein</fullName>
    </recommendedName>
</protein>
<gene>
    <name evidence="2" type="ORF">FC98_GL001228</name>
</gene>
<name>A0A0R1NK24_9LACO</name>
<dbReference type="PATRIC" id="fig|1423766.4.peg.1264"/>
<dbReference type="RefSeq" id="WP_054655392.1">
    <property type="nucleotide sequence ID" value="NZ_AZEB01000020.1"/>
</dbReference>
<sequence length="250" mass="27818">MKRFVIIAVAALSVLAAGCSSKKATSKPAADRIAQTAARKVKTINSGHTRLVIKTISTGKVTTGLIAGKFHLGPTMMKVTVGNGGKLVDHYYFDKNEMYMKSENTWYKGKVDEKSELVKQIKRQLTGSANAQVLTNLKQDLKLKENDKTDTLSFKGVNPVGVKAAKQVILSEAGRQAQKTLKDVRITHFEYRYTLDKKTFLPTKTFISMKYRNTRTKKAVTEKVTGTFTDINHVQKFGVPASVRQNIQNF</sequence>
<dbReference type="EMBL" id="AZEB01000020">
    <property type="protein sequence ID" value="KRL20823.1"/>
    <property type="molecule type" value="Genomic_DNA"/>
</dbReference>
<keyword evidence="3" id="KW-1185">Reference proteome</keyword>
<evidence type="ECO:0000313" key="3">
    <source>
        <dbReference type="Proteomes" id="UP000051439"/>
    </source>
</evidence>
<dbReference type="PROSITE" id="PS51257">
    <property type="entry name" value="PROKAR_LIPOPROTEIN"/>
    <property type="match status" value="1"/>
</dbReference>